<dbReference type="Pfam" id="PF00672">
    <property type="entry name" value="HAMP"/>
    <property type="match status" value="1"/>
</dbReference>
<feature type="transmembrane region" description="Helical" evidence="4">
    <location>
        <begin position="12"/>
        <end position="32"/>
    </location>
</feature>
<dbReference type="Pfam" id="PF00015">
    <property type="entry name" value="MCPsignal"/>
    <property type="match status" value="1"/>
</dbReference>
<dbReference type="PANTHER" id="PTHR43531:SF14">
    <property type="entry name" value="METHYL-ACCEPTING CHEMOTAXIS PROTEIN I-RELATED"/>
    <property type="match status" value="1"/>
</dbReference>
<feature type="domain" description="HAMP" evidence="6">
    <location>
        <begin position="210"/>
        <end position="262"/>
    </location>
</feature>
<accession>A0ABX9ZW94</accession>
<dbReference type="RefSeq" id="WP_125967293.1">
    <property type="nucleotide sequence ID" value="NZ_RXFQ01000073.1"/>
</dbReference>
<sequence>MKNLKIGTRLGIGFALVLALMACIAGIGVFRLQGVGDAVQEMVQRSLVKERLAANWLLNTSSNSVRTFALVKSNDAEVQAYLQKQMSKTSAGISETQAKLEAMLDSSEEQAISADIKEKRSQYVGLRNTILKLKAEGKQDEAAALTNDKLVPMLEVYDASIRGMLTHQAERIDKAAEAVHGLNRAGRANVIVLAVLALLLGGVLAWLLTRSITRPLNEAVRVAQTVADGDLTSRIESSSRDETGQLMLALKNMNASLATVVSGVRQGTDAIATASGEIAAGNQDLSSRTEEQASSLEQTAASMEELTSTVKQNADNARQANQLALSASEVAVKGGSVVGQVVDTMASINASSKKIVDIIGVIDGIAFQTNILALNAAVEAARAGEQGRGFAVVASEVRSLAQRS</sequence>
<dbReference type="InterPro" id="IPR004090">
    <property type="entry name" value="Chemotax_Me-accpt_rcpt"/>
</dbReference>
<dbReference type="Pfam" id="PF12729">
    <property type="entry name" value="4HB_MCP_1"/>
    <property type="match status" value="1"/>
</dbReference>
<evidence type="ECO:0000259" key="5">
    <source>
        <dbReference type="PROSITE" id="PS50111"/>
    </source>
</evidence>
<dbReference type="Proteomes" id="UP000271137">
    <property type="component" value="Unassembled WGS sequence"/>
</dbReference>
<gene>
    <name evidence="7" type="ORF">EJO66_32450</name>
</gene>
<keyword evidence="4" id="KW-0472">Membrane</keyword>
<protein>
    <submittedName>
        <fullName evidence="7">HAMP domain-containing protein</fullName>
    </submittedName>
</protein>
<evidence type="ECO:0000313" key="8">
    <source>
        <dbReference type="Proteomes" id="UP000271137"/>
    </source>
</evidence>
<dbReference type="PANTHER" id="PTHR43531">
    <property type="entry name" value="PROTEIN ICFG"/>
    <property type="match status" value="1"/>
</dbReference>
<dbReference type="InterPro" id="IPR047347">
    <property type="entry name" value="YvaQ-like_sensor"/>
</dbReference>
<dbReference type="InterPro" id="IPR004089">
    <property type="entry name" value="MCPsignal_dom"/>
</dbReference>
<keyword evidence="1" id="KW-0488">Methylation</keyword>
<feature type="domain" description="Methyl-accepting transducer" evidence="5">
    <location>
        <begin position="267"/>
        <end position="404"/>
    </location>
</feature>
<proteinExistence type="inferred from homology"/>
<feature type="transmembrane region" description="Helical" evidence="4">
    <location>
        <begin position="190"/>
        <end position="208"/>
    </location>
</feature>
<evidence type="ECO:0000256" key="1">
    <source>
        <dbReference type="ARBA" id="ARBA00022481"/>
    </source>
</evidence>
<dbReference type="Gene3D" id="1.10.287.950">
    <property type="entry name" value="Methyl-accepting chemotaxis protein"/>
    <property type="match status" value="1"/>
</dbReference>
<keyword evidence="3" id="KW-0807">Transducer</keyword>
<keyword evidence="8" id="KW-1185">Reference proteome</keyword>
<dbReference type="PROSITE" id="PS50885">
    <property type="entry name" value="HAMP"/>
    <property type="match status" value="1"/>
</dbReference>
<evidence type="ECO:0000256" key="2">
    <source>
        <dbReference type="ARBA" id="ARBA00029447"/>
    </source>
</evidence>
<evidence type="ECO:0000256" key="4">
    <source>
        <dbReference type="SAM" id="Phobius"/>
    </source>
</evidence>
<dbReference type="SUPFAM" id="SSF58104">
    <property type="entry name" value="Methyl-accepting chemotaxis protein (MCP) signaling domain"/>
    <property type="match status" value="1"/>
</dbReference>
<organism evidence="7 8">
    <name type="scientific">Variovorax beijingensis</name>
    <dbReference type="NCBI Taxonomy" id="2496117"/>
    <lineage>
        <taxon>Bacteria</taxon>
        <taxon>Pseudomonadati</taxon>
        <taxon>Pseudomonadota</taxon>
        <taxon>Betaproteobacteria</taxon>
        <taxon>Burkholderiales</taxon>
        <taxon>Comamonadaceae</taxon>
        <taxon>Variovorax</taxon>
    </lineage>
</organism>
<dbReference type="PROSITE" id="PS51257">
    <property type="entry name" value="PROKAR_LIPOPROTEIN"/>
    <property type="match status" value="1"/>
</dbReference>
<comment type="similarity">
    <text evidence="2">Belongs to the methyl-accepting chemotaxis (MCP) protein family.</text>
</comment>
<dbReference type="SMART" id="SM00283">
    <property type="entry name" value="MA"/>
    <property type="match status" value="1"/>
</dbReference>
<comment type="caution">
    <text evidence="7">The sequence shown here is derived from an EMBL/GenBank/DDBJ whole genome shotgun (WGS) entry which is preliminary data.</text>
</comment>
<dbReference type="InterPro" id="IPR051310">
    <property type="entry name" value="MCP_chemotaxis"/>
</dbReference>
<reference evidence="7 8" key="1">
    <citation type="submission" date="2018-12" db="EMBL/GenBank/DDBJ databases">
        <title>The genome sequences of strain 502.</title>
        <authorList>
            <person name="Gao J."/>
            <person name="Sun J."/>
        </authorList>
    </citation>
    <scope>NUCLEOTIDE SEQUENCE [LARGE SCALE GENOMIC DNA]</scope>
    <source>
        <strain evidence="7 8">502</strain>
    </source>
</reference>
<evidence type="ECO:0000256" key="3">
    <source>
        <dbReference type="PROSITE-ProRule" id="PRU00284"/>
    </source>
</evidence>
<dbReference type="PRINTS" id="PR00260">
    <property type="entry name" value="CHEMTRNSDUCR"/>
</dbReference>
<evidence type="ECO:0000313" key="7">
    <source>
        <dbReference type="EMBL" id="RSZ23756.1"/>
    </source>
</evidence>
<dbReference type="EMBL" id="RXFQ01000073">
    <property type="protein sequence ID" value="RSZ23756.1"/>
    <property type="molecule type" value="Genomic_DNA"/>
</dbReference>
<dbReference type="PROSITE" id="PS50111">
    <property type="entry name" value="CHEMOTAXIS_TRANSDUC_2"/>
    <property type="match status" value="1"/>
</dbReference>
<keyword evidence="4" id="KW-0812">Transmembrane</keyword>
<dbReference type="SMART" id="SM00304">
    <property type="entry name" value="HAMP"/>
    <property type="match status" value="1"/>
</dbReference>
<name>A0ABX9ZW94_9BURK</name>
<dbReference type="CDD" id="cd06225">
    <property type="entry name" value="HAMP"/>
    <property type="match status" value="1"/>
</dbReference>
<dbReference type="InterPro" id="IPR003660">
    <property type="entry name" value="HAMP_dom"/>
</dbReference>
<keyword evidence="4" id="KW-1133">Transmembrane helix</keyword>
<feature type="non-terminal residue" evidence="7">
    <location>
        <position position="404"/>
    </location>
</feature>
<evidence type="ECO:0000259" key="6">
    <source>
        <dbReference type="PROSITE" id="PS50885"/>
    </source>
</evidence>
<dbReference type="InterPro" id="IPR024478">
    <property type="entry name" value="HlyB_4HB_MCP"/>
</dbReference>
<dbReference type="CDD" id="cd19411">
    <property type="entry name" value="MCP2201-like_sensor"/>
    <property type="match status" value="1"/>
</dbReference>